<keyword evidence="1" id="KW-0479">Metal-binding</keyword>
<feature type="domain" description="C2H2-type" evidence="7">
    <location>
        <begin position="295"/>
        <end position="322"/>
    </location>
</feature>
<keyword evidence="9" id="KW-1185">Reference proteome</keyword>
<organism evidence="8 9">
    <name type="scientific">Erpetoichthys calabaricus</name>
    <name type="common">Rope fish</name>
    <name type="synonym">Calamoichthys calabaricus</name>
    <dbReference type="NCBI Taxonomy" id="27687"/>
    <lineage>
        <taxon>Eukaryota</taxon>
        <taxon>Metazoa</taxon>
        <taxon>Chordata</taxon>
        <taxon>Craniata</taxon>
        <taxon>Vertebrata</taxon>
        <taxon>Euteleostomi</taxon>
        <taxon>Actinopterygii</taxon>
        <taxon>Polypteriformes</taxon>
        <taxon>Polypteridae</taxon>
        <taxon>Erpetoichthys</taxon>
    </lineage>
</organism>
<feature type="region of interest" description="Disordered" evidence="6">
    <location>
        <begin position="232"/>
        <end position="262"/>
    </location>
</feature>
<name>A0A8C4RRJ6_ERPCA</name>
<feature type="domain" description="C2H2-type" evidence="7">
    <location>
        <begin position="379"/>
        <end position="406"/>
    </location>
</feature>
<dbReference type="RefSeq" id="XP_051790356.1">
    <property type="nucleotide sequence ID" value="XM_051934396.1"/>
</dbReference>
<evidence type="ECO:0000313" key="9">
    <source>
        <dbReference type="Proteomes" id="UP000694620"/>
    </source>
</evidence>
<evidence type="ECO:0000313" key="8">
    <source>
        <dbReference type="Ensembl" id="ENSECRP00000006543.1"/>
    </source>
</evidence>
<dbReference type="FunFam" id="3.30.160.60:FF:000538">
    <property type="entry name" value="zinc finger protein 853"/>
    <property type="match status" value="1"/>
</dbReference>
<reference evidence="8" key="3">
    <citation type="submission" date="2025-09" db="UniProtKB">
        <authorList>
            <consortium name="Ensembl"/>
        </authorList>
    </citation>
    <scope>IDENTIFICATION</scope>
</reference>
<dbReference type="GO" id="GO:0008270">
    <property type="term" value="F:zinc ion binding"/>
    <property type="evidence" value="ECO:0007669"/>
    <property type="project" value="UniProtKB-KW"/>
</dbReference>
<dbReference type="Pfam" id="PF13912">
    <property type="entry name" value="zf-C2H2_6"/>
    <property type="match status" value="1"/>
</dbReference>
<evidence type="ECO:0000256" key="4">
    <source>
        <dbReference type="ARBA" id="ARBA00022833"/>
    </source>
</evidence>
<evidence type="ECO:0000256" key="3">
    <source>
        <dbReference type="ARBA" id="ARBA00022771"/>
    </source>
</evidence>
<feature type="domain" description="C2H2-type" evidence="7">
    <location>
        <begin position="351"/>
        <end position="378"/>
    </location>
</feature>
<dbReference type="FunFam" id="3.30.160.60:FF:000912">
    <property type="entry name" value="Zinc finger protein 660"/>
    <property type="match status" value="1"/>
</dbReference>
<reference evidence="8" key="1">
    <citation type="submission" date="2021-06" db="EMBL/GenBank/DDBJ databases">
        <authorList>
            <consortium name="Wellcome Sanger Institute Data Sharing"/>
        </authorList>
    </citation>
    <scope>NUCLEOTIDE SEQUENCE [LARGE SCALE GENOMIC DNA]</scope>
</reference>
<dbReference type="AlphaFoldDB" id="A0A8C4RRJ6"/>
<evidence type="ECO:0000256" key="2">
    <source>
        <dbReference type="ARBA" id="ARBA00022737"/>
    </source>
</evidence>
<dbReference type="Ensembl" id="ENSECRT00000006650.1">
    <property type="protein sequence ID" value="ENSECRP00000006543.1"/>
    <property type="gene ID" value="ENSECRG00000004365.1"/>
</dbReference>
<evidence type="ECO:0000256" key="6">
    <source>
        <dbReference type="SAM" id="MobiDB-lite"/>
    </source>
</evidence>
<dbReference type="GO" id="GO:0000978">
    <property type="term" value="F:RNA polymerase II cis-regulatory region sequence-specific DNA binding"/>
    <property type="evidence" value="ECO:0007669"/>
    <property type="project" value="TreeGrafter"/>
</dbReference>
<dbReference type="Pfam" id="PF00096">
    <property type="entry name" value="zf-C2H2"/>
    <property type="match status" value="4"/>
</dbReference>
<dbReference type="GO" id="GO:0000981">
    <property type="term" value="F:DNA-binding transcription factor activity, RNA polymerase II-specific"/>
    <property type="evidence" value="ECO:0007669"/>
    <property type="project" value="TreeGrafter"/>
</dbReference>
<dbReference type="PROSITE" id="PS50157">
    <property type="entry name" value="ZINC_FINGER_C2H2_2"/>
    <property type="match status" value="5"/>
</dbReference>
<protein>
    <recommendedName>
        <fullName evidence="7">C2H2-type domain-containing protein</fullName>
    </recommendedName>
</protein>
<dbReference type="InterPro" id="IPR036236">
    <property type="entry name" value="Znf_C2H2_sf"/>
</dbReference>
<dbReference type="InterPro" id="IPR013087">
    <property type="entry name" value="Znf_C2H2_type"/>
</dbReference>
<dbReference type="Gene3D" id="3.30.160.60">
    <property type="entry name" value="Classic Zinc Finger"/>
    <property type="match status" value="5"/>
</dbReference>
<sequence>MEEVCLAVQEPQHENHKCEEGVPEEVCIGKEEINPTLHWGLLLMYGIEVDEEYCKWESGYLEQESVCINDDEEDCDSGPIDFTVDSELMFYSSNMQKNKTANCIKEENLKCESDFQHFHPSQDPAALAFMPTRHGTMHHHSGSVILKYLESDREAGSSPSDEALQNNGSFFLSTSTLPQMSLQCMSQQSTNGENMKKLISESKDVVPTSLQDDSLPGRKLTTVSAISIQLQMHNSDSATAHQKQRKRIKRKSESREENLSQTQPKLYHCSECNKLFNTSGALQIHTRIPTGERPYCCPECGKRFTCAKNLHIHRITHIGMKPYCCSECGKQFTTSAYLQKHTRIHTGEWLYHSCECGKQFITKSQLETHTRIHTGEKPYRCSECGRKFSQVSSLNTHTRIHTGDRPYCCSYLTNNSPPTLIFSTTEGFTL</sequence>
<dbReference type="SUPFAM" id="SSF57667">
    <property type="entry name" value="beta-beta-alpha zinc fingers"/>
    <property type="match status" value="3"/>
</dbReference>
<dbReference type="FunFam" id="3.30.160.60:FF:002402">
    <property type="entry name" value="Zinc finger protein 347"/>
    <property type="match status" value="1"/>
</dbReference>
<feature type="compositionally biased region" description="Polar residues" evidence="6">
    <location>
        <begin position="232"/>
        <end position="241"/>
    </location>
</feature>
<dbReference type="SMART" id="SM00355">
    <property type="entry name" value="ZnF_C2H2"/>
    <property type="match status" value="5"/>
</dbReference>
<keyword evidence="4" id="KW-0862">Zinc</keyword>
<gene>
    <name evidence="8" type="primary">LOC127529742</name>
</gene>
<dbReference type="GeneTree" id="ENSGT01150000286918"/>
<dbReference type="Proteomes" id="UP000694620">
    <property type="component" value="Chromosome 1"/>
</dbReference>
<keyword evidence="3 5" id="KW-0863">Zinc-finger</keyword>
<dbReference type="PROSITE" id="PS00028">
    <property type="entry name" value="ZINC_FINGER_C2H2_1"/>
    <property type="match status" value="3"/>
</dbReference>
<dbReference type="PANTHER" id="PTHR23226">
    <property type="entry name" value="ZINC FINGER AND SCAN DOMAIN-CONTAINING"/>
    <property type="match status" value="1"/>
</dbReference>
<reference evidence="8" key="2">
    <citation type="submission" date="2025-08" db="UniProtKB">
        <authorList>
            <consortium name="Ensembl"/>
        </authorList>
    </citation>
    <scope>IDENTIFICATION</scope>
</reference>
<dbReference type="OrthoDB" id="6077919at2759"/>
<accession>A0A8C4RRJ6</accession>
<dbReference type="FunFam" id="3.30.160.60:FF:002343">
    <property type="entry name" value="Zinc finger protein 33A"/>
    <property type="match status" value="1"/>
</dbReference>
<proteinExistence type="predicted"/>
<feature type="domain" description="C2H2-type" evidence="7">
    <location>
        <begin position="323"/>
        <end position="350"/>
    </location>
</feature>
<evidence type="ECO:0000259" key="7">
    <source>
        <dbReference type="PROSITE" id="PS50157"/>
    </source>
</evidence>
<dbReference type="PANTHER" id="PTHR23226:SF377">
    <property type="entry name" value="ZINC FINGER AND SCAN DOMAIN-CONTAINING PROTEIN 20"/>
    <property type="match status" value="1"/>
</dbReference>
<feature type="domain" description="C2H2-type" evidence="7">
    <location>
        <begin position="267"/>
        <end position="294"/>
    </location>
</feature>
<evidence type="ECO:0000256" key="5">
    <source>
        <dbReference type="PROSITE-ProRule" id="PRU00042"/>
    </source>
</evidence>
<keyword evidence="2" id="KW-0677">Repeat</keyword>
<evidence type="ECO:0000256" key="1">
    <source>
        <dbReference type="ARBA" id="ARBA00022723"/>
    </source>
</evidence>
<dbReference type="GeneID" id="127529742"/>